<dbReference type="Gene3D" id="3.30.50.10">
    <property type="entry name" value="Erythroid Transcription Factor GATA-1, subunit A"/>
    <property type="match status" value="1"/>
</dbReference>
<dbReference type="CDD" id="cd00202">
    <property type="entry name" value="ZnF_GATA"/>
    <property type="match status" value="1"/>
</dbReference>
<keyword evidence="1" id="KW-0678">Repressor</keyword>
<dbReference type="InterPro" id="IPR000679">
    <property type="entry name" value="Znf_GATA"/>
</dbReference>
<keyword evidence="8" id="KW-0539">Nucleus</keyword>
<feature type="compositionally biased region" description="Low complexity" evidence="10">
    <location>
        <begin position="627"/>
        <end position="644"/>
    </location>
</feature>
<dbReference type="SUPFAM" id="SSF57716">
    <property type="entry name" value="Glucocorticoid receptor-like (DNA-binding domain)"/>
    <property type="match status" value="1"/>
</dbReference>
<dbReference type="GO" id="GO:0003714">
    <property type="term" value="F:transcription corepressor activity"/>
    <property type="evidence" value="ECO:0007669"/>
    <property type="project" value="TreeGrafter"/>
</dbReference>
<dbReference type="GO" id="GO:0016581">
    <property type="term" value="C:NuRD complex"/>
    <property type="evidence" value="ECO:0007669"/>
    <property type="project" value="TreeGrafter"/>
</dbReference>
<dbReference type="AlphaFoldDB" id="A0A914EG56"/>
<dbReference type="SMART" id="SM00401">
    <property type="entry name" value="ZnF_GATA"/>
    <property type="match status" value="1"/>
</dbReference>
<evidence type="ECO:0000256" key="5">
    <source>
        <dbReference type="ARBA" id="ARBA00023015"/>
    </source>
</evidence>
<sequence>MINIYFRGKCSVKVVKDIRSVAETDLKEPDSFFSCLNFNLESSRLASVQGEIRVGPSHQAKVPQLPSSSISDEPDRDELLYRPGQLCEETEQHYVRMARTFRTFALMKNDRITSLEKNARTGDLVMDDAIVTLHRCGYNTSEAISVMNSSDQLLSTDSSFMSADDVKKFGKGIKTHGKNFFKINREILPYHPREQLVGFYYLWKKSSEATRPKPLARTRAAVANTGKRGGRTGVNATVRNSRPESTELVDYASASETDTEQMEQDGRPNYACHHCYSSKSRDWHHAGKDRQLMCTDCRLFYKKYGQLRPVDRPSTVPPCLFKSARNSPSGSLNGEIEEETGVKTRATKFKERKRTPSVADMLDRTPSKLTDSDGFTPEKRSTPLRNAAKSRKRNNNKTSDENTPAKRRLKTEPTTPEESPAKSEGQPTKQEDVKPSTSAPSSPTVKPSTSPKPLSNGVLPISASAPHLSSKKPIAKVEPLDTSGYNHDEKMQIDEKPSTSTAHSPVEKENQPIKEEILEELDKKQPVDEDDGDFSEAFEKEDQETREISDDRKYSKSTHQYINIENDADAQGREKLKALEKVPGYHLVQTVKFKSVRTCARTYLSYTPEEPEFWKKRKERKEEKKQQQQQQQLNNLNKPQQQQPTQNPVAILPNPNLARPAQVTAPGNLLQKTPTQELPQNADINTTLQAAFMNQLHAQSRIPMSSAQMLPPPGTPIPGFQPMPSMSPFDPRYALGGFPNNQMQMMMMWQQQMEQQKQAEALRHHQLNGMLNGNHAQNTQANAVNANKPNPPTNVVSPMDQQRLAALSLFNQNPSSFQNPLAALAAMQNDQQQQQLAASQALAMLNERAAQQHQQRSIQDRIQMEILQQQQQQNQAQQQQQNHMQHPTPNQPATAALAAVAQQAQQTQQSQQNQQQQHLLNGSIPQEVLHLLLQQQQHQAQAQAQAAAVQQAQAAAAHQQQQQQQQAQQQAMAALATAMGLGVNPAAMQHNNLMLDMLRNVGQIPGLAAHFNAAAHTPRS</sequence>
<keyword evidence="2" id="KW-0479">Metal-binding</keyword>
<dbReference type="InterPro" id="IPR013088">
    <property type="entry name" value="Znf_NHR/GATA"/>
</dbReference>
<feature type="compositionally biased region" description="Basic and acidic residues" evidence="10">
    <location>
        <begin position="486"/>
        <end position="497"/>
    </location>
</feature>
<feature type="region of interest" description="Disordered" evidence="10">
    <location>
        <begin position="867"/>
        <end position="918"/>
    </location>
</feature>
<evidence type="ECO:0000256" key="3">
    <source>
        <dbReference type="ARBA" id="ARBA00022771"/>
    </source>
</evidence>
<dbReference type="PROSITE" id="PS51156">
    <property type="entry name" value="ELM2"/>
    <property type="match status" value="1"/>
</dbReference>
<proteinExistence type="predicted"/>
<evidence type="ECO:0000259" key="12">
    <source>
        <dbReference type="PROSITE" id="PS51156"/>
    </source>
</evidence>
<dbReference type="GO" id="GO:0003713">
    <property type="term" value="F:transcription coactivator activity"/>
    <property type="evidence" value="ECO:0007669"/>
    <property type="project" value="TreeGrafter"/>
</dbReference>
<keyword evidence="7" id="KW-0804">Transcription</keyword>
<feature type="compositionally biased region" description="Basic and acidic residues" evidence="10">
    <location>
        <begin position="537"/>
        <end position="554"/>
    </location>
</feature>
<dbReference type="Pfam" id="PF01448">
    <property type="entry name" value="ELM2"/>
    <property type="match status" value="1"/>
</dbReference>
<evidence type="ECO:0000256" key="8">
    <source>
        <dbReference type="ARBA" id="ARBA00023242"/>
    </source>
</evidence>
<protein>
    <submittedName>
        <fullName evidence="14">Arginine-glutamic acid dipeptide repeats protein</fullName>
    </submittedName>
</protein>
<evidence type="ECO:0000256" key="7">
    <source>
        <dbReference type="ARBA" id="ARBA00023163"/>
    </source>
</evidence>
<dbReference type="GO" id="GO:0000122">
    <property type="term" value="P:negative regulation of transcription by RNA polymerase II"/>
    <property type="evidence" value="ECO:0007669"/>
    <property type="project" value="TreeGrafter"/>
</dbReference>
<feature type="domain" description="GATA-type" evidence="11">
    <location>
        <begin position="266"/>
        <end position="325"/>
    </location>
</feature>
<dbReference type="WBParaSite" id="ACRNAN_scaffold7528.g30978.t1">
    <property type="protein sequence ID" value="ACRNAN_scaffold7528.g30978.t1"/>
    <property type="gene ID" value="ACRNAN_scaffold7528.g30978"/>
</dbReference>
<dbReference type="InterPro" id="IPR000949">
    <property type="entry name" value="ELM2_dom"/>
</dbReference>
<evidence type="ECO:0000256" key="9">
    <source>
        <dbReference type="PROSITE-ProRule" id="PRU00094"/>
    </source>
</evidence>
<evidence type="ECO:0000256" key="1">
    <source>
        <dbReference type="ARBA" id="ARBA00022491"/>
    </source>
</evidence>
<dbReference type="Proteomes" id="UP000887540">
    <property type="component" value="Unplaced"/>
</dbReference>
<dbReference type="FunFam" id="1.10.10.60:FF:000012">
    <property type="entry name" value="Metastasis-associated 1 family, member 3"/>
    <property type="match status" value="1"/>
</dbReference>
<dbReference type="PROSITE" id="PS50114">
    <property type="entry name" value="GATA_ZN_FINGER_2"/>
    <property type="match status" value="1"/>
</dbReference>
<feature type="compositionally biased region" description="Low complexity" evidence="10">
    <location>
        <begin position="435"/>
        <end position="453"/>
    </location>
</feature>
<name>A0A914EG56_9BILA</name>
<feature type="compositionally biased region" description="Basic residues" evidence="10">
    <location>
        <begin position="345"/>
        <end position="355"/>
    </location>
</feature>
<evidence type="ECO:0000256" key="10">
    <source>
        <dbReference type="SAM" id="MobiDB-lite"/>
    </source>
</evidence>
<evidence type="ECO:0000313" key="13">
    <source>
        <dbReference type="Proteomes" id="UP000887540"/>
    </source>
</evidence>
<dbReference type="GO" id="GO:0043565">
    <property type="term" value="F:sequence-specific DNA binding"/>
    <property type="evidence" value="ECO:0007669"/>
    <property type="project" value="InterPro"/>
</dbReference>
<feature type="domain" description="ELM2" evidence="12">
    <location>
        <begin position="50"/>
        <end position="151"/>
    </location>
</feature>
<keyword evidence="4" id="KW-0862">Zinc</keyword>
<evidence type="ECO:0000256" key="2">
    <source>
        <dbReference type="ARBA" id="ARBA00022723"/>
    </source>
</evidence>
<evidence type="ECO:0000256" key="6">
    <source>
        <dbReference type="ARBA" id="ARBA00023125"/>
    </source>
</evidence>
<dbReference type="GO" id="GO:0042826">
    <property type="term" value="F:histone deacetylase binding"/>
    <property type="evidence" value="ECO:0007669"/>
    <property type="project" value="TreeGrafter"/>
</dbReference>
<evidence type="ECO:0000256" key="4">
    <source>
        <dbReference type="ARBA" id="ARBA00022833"/>
    </source>
</evidence>
<evidence type="ECO:0000313" key="14">
    <source>
        <dbReference type="WBParaSite" id="ACRNAN_scaffold7528.g30978.t1"/>
    </source>
</evidence>
<dbReference type="SMART" id="SM01189">
    <property type="entry name" value="ELM2"/>
    <property type="match status" value="1"/>
</dbReference>
<dbReference type="PANTHER" id="PTHR10865:SF29">
    <property type="entry name" value="METASTASIS ASSOCIATED 1-LIKE, ISOFORM D"/>
    <property type="match status" value="1"/>
</dbReference>
<dbReference type="Pfam" id="PF00320">
    <property type="entry name" value="GATA"/>
    <property type="match status" value="1"/>
</dbReference>
<feature type="compositionally biased region" description="Basic and acidic residues" evidence="10">
    <location>
        <begin position="505"/>
        <end position="527"/>
    </location>
</feature>
<keyword evidence="13" id="KW-1185">Reference proteome</keyword>
<reference evidence="14" key="1">
    <citation type="submission" date="2022-11" db="UniProtKB">
        <authorList>
            <consortium name="WormBaseParasite"/>
        </authorList>
    </citation>
    <scope>IDENTIFICATION</scope>
</reference>
<keyword evidence="5" id="KW-0805">Transcription regulation</keyword>
<dbReference type="InterPro" id="IPR040138">
    <property type="entry name" value="MIER/MTA"/>
</dbReference>
<dbReference type="Gene3D" id="1.10.10.60">
    <property type="entry name" value="Homeodomain-like"/>
    <property type="match status" value="1"/>
</dbReference>
<dbReference type="GO" id="GO:0008270">
    <property type="term" value="F:zinc ion binding"/>
    <property type="evidence" value="ECO:0007669"/>
    <property type="project" value="UniProtKB-KW"/>
</dbReference>
<organism evidence="13 14">
    <name type="scientific">Acrobeloides nanus</name>
    <dbReference type="NCBI Taxonomy" id="290746"/>
    <lineage>
        <taxon>Eukaryota</taxon>
        <taxon>Metazoa</taxon>
        <taxon>Ecdysozoa</taxon>
        <taxon>Nematoda</taxon>
        <taxon>Chromadorea</taxon>
        <taxon>Rhabditida</taxon>
        <taxon>Tylenchina</taxon>
        <taxon>Cephalobomorpha</taxon>
        <taxon>Cephaloboidea</taxon>
        <taxon>Cephalobidae</taxon>
        <taxon>Acrobeloides</taxon>
    </lineage>
</organism>
<feature type="compositionally biased region" description="Low complexity" evidence="10">
    <location>
        <begin position="868"/>
        <end position="918"/>
    </location>
</feature>
<feature type="region of interest" description="Disordered" evidence="10">
    <location>
        <begin position="318"/>
        <end position="569"/>
    </location>
</feature>
<accession>A0A914EG56</accession>
<evidence type="ECO:0000259" key="11">
    <source>
        <dbReference type="PROSITE" id="PS50114"/>
    </source>
</evidence>
<dbReference type="Gene3D" id="4.10.1240.50">
    <property type="match status" value="1"/>
</dbReference>
<feature type="region of interest" description="Disordered" evidence="10">
    <location>
        <begin position="615"/>
        <end position="661"/>
    </location>
</feature>
<feature type="region of interest" description="Disordered" evidence="10">
    <location>
        <begin position="226"/>
        <end position="245"/>
    </location>
</feature>
<keyword evidence="6" id="KW-0238">DNA-binding</keyword>
<keyword evidence="3 9" id="KW-0863">Zinc-finger</keyword>
<dbReference type="PANTHER" id="PTHR10865">
    <property type="entry name" value="METASTASIS-ASSOCIATED PROTEIN AND MESODERM INDUCTION EARLY RESPONSE PROTEIN"/>
    <property type="match status" value="1"/>
</dbReference>